<dbReference type="AlphaFoldDB" id="F4RFL2"/>
<keyword evidence="5" id="KW-1185">Reference proteome</keyword>
<dbReference type="InterPro" id="IPR039759">
    <property type="entry name" value="eIF2D_SUI1"/>
</dbReference>
<dbReference type="PROSITE" id="PS50890">
    <property type="entry name" value="PUA"/>
    <property type="match status" value="1"/>
</dbReference>
<dbReference type="VEuPathDB" id="FungiDB:MELLADRAFT_77268"/>
<dbReference type="Gene3D" id="3.30.780.10">
    <property type="entry name" value="SUI1-like domain"/>
    <property type="match status" value="1"/>
</dbReference>
<sequence length="524" mass="57292">MFKRPHQTKPAAPISSSARRKLINEAISTFFTNLLPAHKQLLQQLMPEGLRMARVSTHLKNPLLLYTDLEGEPLWLKLDKGEGILVPSLYTILKFPSLLPILPTNQAVLEKLTGGADLMIPGVSQSTKQTLKGLASRTLVTISDFDSGAPWAVGYLEISGDELASLATGKAVVTIHAKDDFLWQSGSKRPPSELKLDTSPDVTDETIPEDPSKADLCNEVQSLELEPKVVPQKSPDLKLPPDASAFYSNHILPLRPHDCPKNVGVKDSSFKTLHKWLKAMQKKEFLVVKEEPDAEKQAARQAGAGSKSPGVIVLSETAPVTSIVISQVFKAANPAQKRLFECLNLDPQGLHDRQTIRVALNTSPTLKGSAQRLIVADPILAEAIGSDKPSDPCTREKLFSGLIDALDHWWRMSKGSEVIVEKKGPVPMIDMSLKRGGSNKYATKIAGLELYEIDPVRLAKQLRTMCAVSTSILPATTSPSLQLPKTLLKEGAAVVLHCQGDQRNIIRKYLIEKVGVPKEAILEK</sequence>
<dbReference type="Pfam" id="PF17832">
    <property type="entry name" value="Pre-PUA"/>
    <property type="match status" value="1"/>
</dbReference>
<dbReference type="eggNOG" id="KOG2522">
    <property type="taxonomic scope" value="Eukaryota"/>
</dbReference>
<dbReference type="EMBL" id="GL883099">
    <property type="protein sequence ID" value="EGG08825.1"/>
    <property type="molecule type" value="Genomic_DNA"/>
</dbReference>
<dbReference type="InterPro" id="IPR039757">
    <property type="entry name" value="EIF2D"/>
</dbReference>
<dbReference type="GO" id="GO:0001731">
    <property type="term" value="P:formation of translation preinitiation complex"/>
    <property type="evidence" value="ECO:0007669"/>
    <property type="project" value="InterPro"/>
</dbReference>
<feature type="domain" description="SUI1" evidence="3">
    <location>
        <begin position="429"/>
        <end position="514"/>
    </location>
</feature>
<gene>
    <name evidence="4" type="ORF">MELLADRAFT_77268</name>
</gene>
<dbReference type="GeneID" id="18932918"/>
<keyword evidence="1" id="KW-0963">Cytoplasm</keyword>
<dbReference type="InterPro" id="IPR036877">
    <property type="entry name" value="SUI1_dom_sf"/>
</dbReference>
<dbReference type="NCBIfam" id="TIGR00451">
    <property type="entry name" value="unchar_dom_2"/>
    <property type="match status" value="1"/>
</dbReference>
<dbReference type="RefSeq" id="XP_007407799.1">
    <property type="nucleotide sequence ID" value="XM_007407737.1"/>
</dbReference>
<dbReference type="Gene3D" id="3.10.400.20">
    <property type="match status" value="1"/>
</dbReference>
<evidence type="ECO:0000313" key="4">
    <source>
        <dbReference type="EMBL" id="EGG08825.1"/>
    </source>
</evidence>
<dbReference type="InParanoid" id="F4RFL2"/>
<dbReference type="OrthoDB" id="199771at2759"/>
<dbReference type="PANTHER" id="PTHR12217">
    <property type="entry name" value="EUKARYOTIC TRANSLATION INITIATION FACTOR 2D"/>
    <property type="match status" value="1"/>
</dbReference>
<proteinExistence type="predicted"/>
<dbReference type="InterPro" id="IPR001950">
    <property type="entry name" value="SUI1"/>
</dbReference>
<evidence type="ECO:0000256" key="2">
    <source>
        <dbReference type="SAM" id="MobiDB-lite"/>
    </source>
</evidence>
<dbReference type="SUPFAM" id="SSF55159">
    <property type="entry name" value="eIF1-like"/>
    <property type="match status" value="1"/>
</dbReference>
<dbReference type="InterPro" id="IPR015947">
    <property type="entry name" value="PUA-like_sf"/>
</dbReference>
<accession>F4RFL2</accession>
<evidence type="ECO:0000256" key="1">
    <source>
        <dbReference type="ARBA" id="ARBA00022490"/>
    </source>
</evidence>
<dbReference type="STRING" id="747676.F4RFL2"/>
<dbReference type="Pfam" id="PF26292">
    <property type="entry name" value="PUA_elF2D"/>
    <property type="match status" value="1"/>
</dbReference>
<dbReference type="PANTHER" id="PTHR12217:SF4">
    <property type="entry name" value="EUKARYOTIC TRANSLATION INITIATION FACTOR 2D"/>
    <property type="match status" value="1"/>
</dbReference>
<dbReference type="Pfam" id="PF01253">
    <property type="entry name" value="SUI1"/>
    <property type="match status" value="1"/>
</dbReference>
<feature type="region of interest" description="Disordered" evidence="2">
    <location>
        <begin position="186"/>
        <end position="210"/>
    </location>
</feature>
<dbReference type="KEGG" id="mlr:MELLADRAFT_77268"/>
<dbReference type="HOGENOM" id="CLU_012487_1_1_1"/>
<reference evidence="5" key="1">
    <citation type="journal article" date="2011" name="Proc. Natl. Acad. Sci. U.S.A.">
        <title>Obligate biotrophy features unraveled by the genomic analysis of rust fungi.</title>
        <authorList>
            <person name="Duplessis S."/>
            <person name="Cuomo C.A."/>
            <person name="Lin Y.-C."/>
            <person name="Aerts A."/>
            <person name="Tisserant E."/>
            <person name="Veneault-Fourrey C."/>
            <person name="Joly D.L."/>
            <person name="Hacquard S."/>
            <person name="Amselem J."/>
            <person name="Cantarel B.L."/>
            <person name="Chiu R."/>
            <person name="Coutinho P.M."/>
            <person name="Feau N."/>
            <person name="Field M."/>
            <person name="Frey P."/>
            <person name="Gelhaye E."/>
            <person name="Goldberg J."/>
            <person name="Grabherr M.G."/>
            <person name="Kodira C.D."/>
            <person name="Kohler A."/>
            <person name="Kuees U."/>
            <person name="Lindquist E.A."/>
            <person name="Lucas S.M."/>
            <person name="Mago R."/>
            <person name="Mauceli E."/>
            <person name="Morin E."/>
            <person name="Murat C."/>
            <person name="Pangilinan J.L."/>
            <person name="Park R."/>
            <person name="Pearson M."/>
            <person name="Quesneville H."/>
            <person name="Rouhier N."/>
            <person name="Sakthikumar S."/>
            <person name="Salamov A.A."/>
            <person name="Schmutz J."/>
            <person name="Selles B."/>
            <person name="Shapiro H."/>
            <person name="Tanguay P."/>
            <person name="Tuskan G.A."/>
            <person name="Henrissat B."/>
            <person name="Van de Peer Y."/>
            <person name="Rouze P."/>
            <person name="Ellis J.G."/>
            <person name="Dodds P.N."/>
            <person name="Schein J.E."/>
            <person name="Zhong S."/>
            <person name="Hamelin R.C."/>
            <person name="Grigoriev I.V."/>
            <person name="Szabo L.J."/>
            <person name="Martin F."/>
        </authorList>
    </citation>
    <scope>NUCLEOTIDE SEQUENCE [LARGE SCALE GENOMIC DNA]</scope>
    <source>
        <strain evidence="5">98AG31 / pathotype 3-4-7</strain>
    </source>
</reference>
<evidence type="ECO:0000313" key="5">
    <source>
        <dbReference type="Proteomes" id="UP000001072"/>
    </source>
</evidence>
<protein>
    <recommendedName>
        <fullName evidence="3">SUI1 domain-containing protein</fullName>
    </recommendedName>
</protein>
<dbReference type="Pfam" id="PF25304">
    <property type="entry name" value="WHD_eIF2D"/>
    <property type="match status" value="1"/>
</dbReference>
<dbReference type="GO" id="GO:0003743">
    <property type="term" value="F:translation initiation factor activity"/>
    <property type="evidence" value="ECO:0007669"/>
    <property type="project" value="InterPro"/>
</dbReference>
<dbReference type="InterPro" id="IPR004521">
    <property type="entry name" value="Uncharacterised_CHP00451"/>
</dbReference>
<organism evidence="5">
    <name type="scientific">Melampsora larici-populina (strain 98AG31 / pathotype 3-4-7)</name>
    <name type="common">Poplar leaf rust fungus</name>
    <dbReference type="NCBI Taxonomy" id="747676"/>
    <lineage>
        <taxon>Eukaryota</taxon>
        <taxon>Fungi</taxon>
        <taxon>Dikarya</taxon>
        <taxon>Basidiomycota</taxon>
        <taxon>Pucciniomycotina</taxon>
        <taxon>Pucciniomycetes</taxon>
        <taxon>Pucciniales</taxon>
        <taxon>Melampsoraceae</taxon>
        <taxon>Melampsora</taxon>
    </lineage>
</organism>
<dbReference type="CDD" id="cd21156">
    <property type="entry name" value="PUA_eIF2d-like"/>
    <property type="match status" value="1"/>
</dbReference>
<dbReference type="CDD" id="cd11608">
    <property type="entry name" value="eIF2D_C"/>
    <property type="match status" value="1"/>
</dbReference>
<dbReference type="Proteomes" id="UP000001072">
    <property type="component" value="Unassembled WGS sequence"/>
</dbReference>
<dbReference type="GO" id="GO:0003723">
    <property type="term" value="F:RNA binding"/>
    <property type="evidence" value="ECO:0007669"/>
    <property type="project" value="InterPro"/>
</dbReference>
<name>F4RFL2_MELLP</name>
<dbReference type="InterPro" id="IPR048248">
    <property type="entry name" value="PUA_eIF2d-like"/>
</dbReference>
<evidence type="ECO:0000259" key="3">
    <source>
        <dbReference type="PROSITE" id="PS50296"/>
    </source>
</evidence>
<dbReference type="InterPro" id="IPR041366">
    <property type="entry name" value="Pre-PUA"/>
</dbReference>
<dbReference type="PROSITE" id="PS50296">
    <property type="entry name" value="SUI1"/>
    <property type="match status" value="1"/>
</dbReference>
<dbReference type="InterPro" id="IPR057429">
    <property type="entry name" value="WH_eIF2D"/>
</dbReference>
<dbReference type="SUPFAM" id="SSF88697">
    <property type="entry name" value="PUA domain-like"/>
    <property type="match status" value="1"/>
</dbReference>